<accession>A0A8H7QD93</accession>
<keyword evidence="2" id="KW-0812">Transmembrane</keyword>
<evidence type="ECO:0008006" key="6">
    <source>
        <dbReference type="Google" id="ProtNLM"/>
    </source>
</evidence>
<reference evidence="4" key="1">
    <citation type="submission" date="2020-12" db="EMBL/GenBank/DDBJ databases">
        <title>Metabolic potential, ecology and presence of endohyphal bacteria is reflected in genomic diversity of Mucoromycotina.</title>
        <authorList>
            <person name="Muszewska A."/>
            <person name="Okrasinska A."/>
            <person name="Steczkiewicz K."/>
            <person name="Drgas O."/>
            <person name="Orlowska M."/>
            <person name="Perlinska-Lenart U."/>
            <person name="Aleksandrzak-Piekarczyk T."/>
            <person name="Szatraj K."/>
            <person name="Zielenkiewicz U."/>
            <person name="Pilsyk S."/>
            <person name="Malc E."/>
            <person name="Mieczkowski P."/>
            <person name="Kruszewska J.S."/>
            <person name="Biernat P."/>
            <person name="Pawlowska J."/>
        </authorList>
    </citation>
    <scope>NUCLEOTIDE SEQUENCE</scope>
    <source>
        <strain evidence="4">WA0000051536</strain>
    </source>
</reference>
<evidence type="ECO:0000256" key="1">
    <source>
        <dbReference type="SAM" id="MobiDB-lite"/>
    </source>
</evidence>
<feature type="region of interest" description="Disordered" evidence="1">
    <location>
        <begin position="124"/>
        <end position="145"/>
    </location>
</feature>
<dbReference type="OrthoDB" id="2435580at2759"/>
<keyword evidence="5" id="KW-1185">Reference proteome</keyword>
<dbReference type="Proteomes" id="UP000612746">
    <property type="component" value="Unassembled WGS sequence"/>
</dbReference>
<protein>
    <recommendedName>
        <fullName evidence="6">Transmembrane protein</fullName>
    </recommendedName>
</protein>
<sequence>MQWLLPTAICMLLVLLGETYGAVTPSSSIINVSQSSSIVPAITSLAASTAPSFVLAPQPTSTIDTNGFSDDTRDNQKQESWLQQHSRWVFVLVIGLLVGAIILWYIVRGITRARRELRAENEKLASGPMHMGSTPPKYEEATSGR</sequence>
<keyword evidence="3" id="KW-0732">Signal</keyword>
<keyword evidence="2" id="KW-1133">Transmembrane helix</keyword>
<gene>
    <name evidence="4" type="ORF">INT44_004458</name>
</gene>
<name>A0A8H7QD93_9FUNG</name>
<evidence type="ECO:0000256" key="2">
    <source>
        <dbReference type="SAM" id="Phobius"/>
    </source>
</evidence>
<proteinExistence type="predicted"/>
<keyword evidence="2" id="KW-0472">Membrane</keyword>
<feature type="signal peptide" evidence="3">
    <location>
        <begin position="1"/>
        <end position="21"/>
    </location>
</feature>
<feature type="transmembrane region" description="Helical" evidence="2">
    <location>
        <begin position="88"/>
        <end position="107"/>
    </location>
</feature>
<organism evidence="4 5">
    <name type="scientific">Umbelopsis vinacea</name>
    <dbReference type="NCBI Taxonomy" id="44442"/>
    <lineage>
        <taxon>Eukaryota</taxon>
        <taxon>Fungi</taxon>
        <taxon>Fungi incertae sedis</taxon>
        <taxon>Mucoromycota</taxon>
        <taxon>Mucoromycotina</taxon>
        <taxon>Umbelopsidomycetes</taxon>
        <taxon>Umbelopsidales</taxon>
        <taxon>Umbelopsidaceae</taxon>
        <taxon>Umbelopsis</taxon>
    </lineage>
</organism>
<dbReference type="EMBL" id="JAEPRA010000001">
    <property type="protein sequence ID" value="KAG2189316.1"/>
    <property type="molecule type" value="Genomic_DNA"/>
</dbReference>
<comment type="caution">
    <text evidence="4">The sequence shown here is derived from an EMBL/GenBank/DDBJ whole genome shotgun (WGS) entry which is preliminary data.</text>
</comment>
<feature type="chain" id="PRO_5034197950" description="Transmembrane protein" evidence="3">
    <location>
        <begin position="22"/>
        <end position="145"/>
    </location>
</feature>
<dbReference type="AlphaFoldDB" id="A0A8H7QD93"/>
<evidence type="ECO:0000313" key="4">
    <source>
        <dbReference type="EMBL" id="KAG2189316.1"/>
    </source>
</evidence>
<evidence type="ECO:0000256" key="3">
    <source>
        <dbReference type="SAM" id="SignalP"/>
    </source>
</evidence>
<evidence type="ECO:0000313" key="5">
    <source>
        <dbReference type="Proteomes" id="UP000612746"/>
    </source>
</evidence>